<feature type="compositionally biased region" description="Low complexity" evidence="1">
    <location>
        <begin position="29"/>
        <end position="43"/>
    </location>
</feature>
<reference evidence="2" key="1">
    <citation type="submission" date="2022-07" db="EMBL/GenBank/DDBJ databases">
        <title>Chromosome-level genome of Muraenolepis orangiensis.</title>
        <authorList>
            <person name="Kim J."/>
        </authorList>
    </citation>
    <scope>NUCLEOTIDE SEQUENCE</scope>
    <source>
        <strain evidence="2">KU_S4_2022</strain>
        <tissue evidence="2">Muscle</tissue>
    </source>
</reference>
<organism evidence="2 3">
    <name type="scientific">Muraenolepis orangiensis</name>
    <name type="common">Patagonian moray cod</name>
    <dbReference type="NCBI Taxonomy" id="630683"/>
    <lineage>
        <taxon>Eukaryota</taxon>
        <taxon>Metazoa</taxon>
        <taxon>Chordata</taxon>
        <taxon>Craniata</taxon>
        <taxon>Vertebrata</taxon>
        <taxon>Euteleostomi</taxon>
        <taxon>Actinopterygii</taxon>
        <taxon>Neopterygii</taxon>
        <taxon>Teleostei</taxon>
        <taxon>Neoteleostei</taxon>
        <taxon>Acanthomorphata</taxon>
        <taxon>Zeiogadaria</taxon>
        <taxon>Gadariae</taxon>
        <taxon>Gadiformes</taxon>
        <taxon>Muraenolepidoidei</taxon>
        <taxon>Muraenolepididae</taxon>
        <taxon>Muraenolepis</taxon>
    </lineage>
</organism>
<gene>
    <name evidence="2" type="ORF">NHX12_028837</name>
</gene>
<evidence type="ECO:0000313" key="3">
    <source>
        <dbReference type="Proteomes" id="UP001148018"/>
    </source>
</evidence>
<dbReference type="AlphaFoldDB" id="A0A9Q0EE19"/>
<evidence type="ECO:0000256" key="1">
    <source>
        <dbReference type="SAM" id="MobiDB-lite"/>
    </source>
</evidence>
<name>A0A9Q0EE19_9TELE</name>
<dbReference type="PROSITE" id="PS51257">
    <property type="entry name" value="PROKAR_LIPOPROTEIN"/>
    <property type="match status" value="1"/>
</dbReference>
<evidence type="ECO:0000313" key="2">
    <source>
        <dbReference type="EMBL" id="KAJ3604096.1"/>
    </source>
</evidence>
<dbReference type="EMBL" id="JANIIK010000044">
    <property type="protein sequence ID" value="KAJ3604096.1"/>
    <property type="molecule type" value="Genomic_DNA"/>
</dbReference>
<keyword evidence="3" id="KW-1185">Reference proteome</keyword>
<feature type="compositionally biased region" description="Basic and acidic residues" evidence="1">
    <location>
        <begin position="82"/>
        <end position="91"/>
    </location>
</feature>
<comment type="caution">
    <text evidence="2">The sequence shown here is derived from an EMBL/GenBank/DDBJ whole genome shotgun (WGS) entry which is preliminary data.</text>
</comment>
<protein>
    <submittedName>
        <fullName evidence="2">Uncharacterized protein</fullName>
    </submittedName>
</protein>
<dbReference type="Proteomes" id="UP001148018">
    <property type="component" value="Unassembled WGS sequence"/>
</dbReference>
<feature type="region of interest" description="Disordered" evidence="1">
    <location>
        <begin position="69"/>
        <end position="111"/>
    </location>
</feature>
<proteinExistence type="predicted"/>
<accession>A0A9Q0EE19</accession>
<sequence>MSRFRLNFDPQETPIVCGSGSIGCRNAVPSPSAGTPGTAGTTGYETRDEVPHNVAGSEPILRLEGQLVSWQPGRPGTRGRKEKNARPDLAHYNKGPMARRGISPDQGSQVM</sequence>
<feature type="region of interest" description="Disordered" evidence="1">
    <location>
        <begin position="28"/>
        <end position="50"/>
    </location>
</feature>